<accession>A0ACC2HAZ1</accession>
<dbReference type="Proteomes" id="UP001157502">
    <property type="component" value="Chromosome 4"/>
</dbReference>
<evidence type="ECO:0000313" key="1">
    <source>
        <dbReference type="EMBL" id="KAJ8013198.1"/>
    </source>
</evidence>
<organism evidence="1 2">
    <name type="scientific">Dallia pectoralis</name>
    <name type="common">Alaska blackfish</name>
    <dbReference type="NCBI Taxonomy" id="75939"/>
    <lineage>
        <taxon>Eukaryota</taxon>
        <taxon>Metazoa</taxon>
        <taxon>Chordata</taxon>
        <taxon>Craniata</taxon>
        <taxon>Vertebrata</taxon>
        <taxon>Euteleostomi</taxon>
        <taxon>Actinopterygii</taxon>
        <taxon>Neopterygii</taxon>
        <taxon>Teleostei</taxon>
        <taxon>Protacanthopterygii</taxon>
        <taxon>Esociformes</taxon>
        <taxon>Umbridae</taxon>
        <taxon>Dallia</taxon>
    </lineage>
</organism>
<reference evidence="1" key="1">
    <citation type="submission" date="2021-05" db="EMBL/GenBank/DDBJ databases">
        <authorList>
            <person name="Pan Q."/>
            <person name="Jouanno E."/>
            <person name="Zahm M."/>
            <person name="Klopp C."/>
            <person name="Cabau C."/>
            <person name="Louis A."/>
            <person name="Berthelot C."/>
            <person name="Parey E."/>
            <person name="Roest Crollius H."/>
            <person name="Montfort J."/>
            <person name="Robinson-Rechavi M."/>
            <person name="Bouchez O."/>
            <person name="Lampietro C."/>
            <person name="Lopez Roques C."/>
            <person name="Donnadieu C."/>
            <person name="Postlethwait J."/>
            <person name="Bobe J."/>
            <person name="Dillon D."/>
            <person name="Chandos A."/>
            <person name="von Hippel F."/>
            <person name="Guiguen Y."/>
        </authorList>
    </citation>
    <scope>NUCLEOTIDE SEQUENCE</scope>
    <source>
        <strain evidence="1">YG-Jan2019</strain>
    </source>
</reference>
<proteinExistence type="predicted"/>
<protein>
    <submittedName>
        <fullName evidence="1">Uncharacterized protein</fullName>
    </submittedName>
</protein>
<keyword evidence="2" id="KW-1185">Reference proteome</keyword>
<dbReference type="EMBL" id="CM055731">
    <property type="protein sequence ID" value="KAJ8013198.1"/>
    <property type="molecule type" value="Genomic_DNA"/>
</dbReference>
<comment type="caution">
    <text evidence="1">The sequence shown here is derived from an EMBL/GenBank/DDBJ whole genome shotgun (WGS) entry which is preliminary data.</text>
</comment>
<sequence length="641" mass="71047">MLLNSTRGFLWSDVETRTLLKIWGEHDIQRALDGNFRNSHVYRDVARRLAEMGFERTPEQCRVRIKSLKRQFVLAKEGNLRDNGQHHKICKFYDAMERILSSRSRIDPQELLDSGVVGDETMDGTEEDEEDTDPAQHHYLESTGECSYPETQVKLEYPPIPIPVPVGHGTTVRQTGNNQSVTGQPSSRTTRPKKRHASLPLDSVMERFLEQSAEAEQSFYQMEEQRLHSEERRRETEHARELHMLQVLGQMFSSITTRNPVAMAATNAAMPFAQNTGESAAAQPGVPTTTVGHVKRPCRPGHVPVRSPQSLAEWPGYHSQQQSNAGQESLVIDRSFSIGSAARRGMDDITPLVKNIVPLLQSKKHKGQDGRIGIIGGCQEYTGAPYFAAISALKVGADLSHVFCTKDAATVIKSYSPELIVHPVLDSPNAVEEIEKWLPRLHSLVVGPGLGRDEMLLKNTKALIEKSKSRDIPIVIDADGLWLVAQQPSVIQGYKKGILTPNFMEFTRLYEAMHHEPLDTSDHQRSAMELSVAMGNLTIVLKGEEDLITDGNKVVLCRQEGSGRRCGGQGDLLSGALGVLAHWAYTSSANISVNPSVVAAFGACSLTRQCNRQAFHKLGRATTTSDMIQEISSAFKKLFES</sequence>
<name>A0ACC2HAZ1_DALPE</name>
<evidence type="ECO:0000313" key="2">
    <source>
        <dbReference type="Proteomes" id="UP001157502"/>
    </source>
</evidence>
<gene>
    <name evidence="1" type="ORF">DPEC_G00050790</name>
</gene>